<dbReference type="Gene3D" id="3.40.50.1820">
    <property type="entry name" value="alpha/beta hydrolase"/>
    <property type="match status" value="1"/>
</dbReference>
<keyword evidence="1 3" id="KW-0378">Hydrolase</keyword>
<dbReference type="InterPro" id="IPR000073">
    <property type="entry name" value="AB_hydrolase_1"/>
</dbReference>
<dbReference type="RefSeq" id="WP_212639341.1">
    <property type="nucleotide sequence ID" value="NZ_CP059558.1"/>
</dbReference>
<dbReference type="Pfam" id="PF00561">
    <property type="entry name" value="Abhydrolase_1"/>
    <property type="match status" value="1"/>
</dbReference>
<dbReference type="GO" id="GO:0016787">
    <property type="term" value="F:hydrolase activity"/>
    <property type="evidence" value="ECO:0007669"/>
    <property type="project" value="UniProtKB-KW"/>
</dbReference>
<feature type="domain" description="AB hydrolase-1" evidence="2">
    <location>
        <begin position="31"/>
        <end position="280"/>
    </location>
</feature>
<accession>A0AAX1MM75</accession>
<reference evidence="3" key="1">
    <citation type="submission" date="2020-07" db="EMBL/GenBank/DDBJ databases">
        <title>Acinetobacter junii strain YR7 chromosome and plasmid pNDM-YR7.</title>
        <authorList>
            <person name="Tang B."/>
        </authorList>
    </citation>
    <scope>NUCLEOTIDE SEQUENCE</scope>
    <source>
        <strain evidence="3">YR7</strain>
    </source>
</reference>
<dbReference type="GeneID" id="70092021"/>
<sequence length="295" mass="33660">MKKLEKTTQFIMSGDISLAVYHWGQIVADKPSIVLIHGYPDSAEVWNQMVEHLHPELNVYAYDVRGTGQSDIPKNQSEYAFKYLVQDLSTVISLVSPKQPVHVVGHDWGSLQGWEAVLGDTLKSQIKSYTAMTPSVDHVGWWFKRQWNQGSFQGYRNVVTRAISSGYMAMFQLPLLPELTWRLGLTKIWPSIVGYMENTNAHVDPYQLRNSISGLGLYRENLVQPLRNPSQRKTTIPVHMLVMTKDPFVPSFMSQGMEEWVTDVRYSEVAAGHWGIVSHPQQIANTIKSYIFDKF</sequence>
<gene>
    <name evidence="3" type="ORF">H2677_05790</name>
</gene>
<evidence type="ECO:0000313" key="3">
    <source>
        <dbReference type="EMBL" id="QUY37682.1"/>
    </source>
</evidence>
<dbReference type="InterPro" id="IPR029058">
    <property type="entry name" value="AB_hydrolase_fold"/>
</dbReference>
<proteinExistence type="predicted"/>
<organism evidence="3 4">
    <name type="scientific">Acinetobacter junii</name>
    <dbReference type="NCBI Taxonomy" id="40215"/>
    <lineage>
        <taxon>Bacteria</taxon>
        <taxon>Pseudomonadati</taxon>
        <taxon>Pseudomonadota</taxon>
        <taxon>Gammaproteobacteria</taxon>
        <taxon>Moraxellales</taxon>
        <taxon>Moraxellaceae</taxon>
        <taxon>Acinetobacter</taxon>
    </lineage>
</organism>
<protein>
    <submittedName>
        <fullName evidence="3">Alpha/beta fold hydrolase</fullName>
    </submittedName>
</protein>
<dbReference type="SUPFAM" id="SSF53474">
    <property type="entry name" value="alpha/beta-Hydrolases"/>
    <property type="match status" value="1"/>
</dbReference>
<evidence type="ECO:0000256" key="1">
    <source>
        <dbReference type="ARBA" id="ARBA00022801"/>
    </source>
</evidence>
<dbReference type="EMBL" id="CP059558">
    <property type="protein sequence ID" value="QUY37682.1"/>
    <property type="molecule type" value="Genomic_DNA"/>
</dbReference>
<dbReference type="PANTHER" id="PTHR43329">
    <property type="entry name" value="EPOXIDE HYDROLASE"/>
    <property type="match status" value="1"/>
</dbReference>
<dbReference type="PRINTS" id="PR00412">
    <property type="entry name" value="EPOXHYDRLASE"/>
</dbReference>
<dbReference type="AlphaFoldDB" id="A0AAX1MM75"/>
<dbReference type="Proteomes" id="UP000679388">
    <property type="component" value="Chromosome"/>
</dbReference>
<name>A0AAX1MM75_ACIJU</name>
<dbReference type="InterPro" id="IPR000639">
    <property type="entry name" value="Epox_hydrolase-like"/>
</dbReference>
<evidence type="ECO:0000313" key="4">
    <source>
        <dbReference type="Proteomes" id="UP000679388"/>
    </source>
</evidence>
<evidence type="ECO:0000259" key="2">
    <source>
        <dbReference type="Pfam" id="PF00561"/>
    </source>
</evidence>